<reference evidence="2 3" key="1">
    <citation type="submission" date="2015-09" db="EMBL/GenBank/DDBJ databases">
        <title>Complete genome sequence of a benzo[a]pyrene-degrading bacterium Altererythrobacter epoxidivorans CGMCC 1.7731T.</title>
        <authorList>
            <person name="Li Z."/>
            <person name="Cheng H."/>
            <person name="Huo Y."/>
            <person name="Xu X."/>
        </authorList>
    </citation>
    <scope>NUCLEOTIDE SEQUENCE [LARGE SCALE GENOMIC DNA]</scope>
    <source>
        <strain evidence="2 3">CGMCC 1.7731</strain>
    </source>
</reference>
<dbReference type="KEGG" id="aep:AMC99_00981"/>
<dbReference type="STRING" id="361183.AMC99_00981"/>
<dbReference type="Proteomes" id="UP000057938">
    <property type="component" value="Chromosome"/>
</dbReference>
<keyword evidence="1" id="KW-0175">Coiled coil</keyword>
<evidence type="ECO:0000313" key="3">
    <source>
        <dbReference type="Proteomes" id="UP000057938"/>
    </source>
</evidence>
<feature type="coiled-coil region" evidence="1">
    <location>
        <begin position="6"/>
        <end position="65"/>
    </location>
</feature>
<evidence type="ECO:0000313" key="2">
    <source>
        <dbReference type="EMBL" id="ALE16280.1"/>
    </source>
</evidence>
<organism evidence="2 3">
    <name type="scientific">Altererythrobacter epoxidivorans</name>
    <dbReference type="NCBI Taxonomy" id="361183"/>
    <lineage>
        <taxon>Bacteria</taxon>
        <taxon>Pseudomonadati</taxon>
        <taxon>Pseudomonadota</taxon>
        <taxon>Alphaproteobacteria</taxon>
        <taxon>Sphingomonadales</taxon>
        <taxon>Erythrobacteraceae</taxon>
        <taxon>Altererythrobacter</taxon>
    </lineage>
</organism>
<dbReference type="AlphaFoldDB" id="A0A0M4MG28"/>
<dbReference type="PATRIC" id="fig|361183.4.peg.960"/>
<evidence type="ECO:0000256" key="1">
    <source>
        <dbReference type="SAM" id="Coils"/>
    </source>
</evidence>
<keyword evidence="3" id="KW-1185">Reference proteome</keyword>
<gene>
    <name evidence="2" type="ORF">AMC99_00981</name>
</gene>
<protein>
    <submittedName>
        <fullName evidence="2">Uncharacterized protein</fullName>
    </submittedName>
</protein>
<sequence>MEEDRREAAQARIEAALARIDAATSILSTSANGGSSKVMALINKHEALREDVADTLRDLDKLIADLES</sequence>
<dbReference type="EMBL" id="CP012669">
    <property type="protein sequence ID" value="ALE16280.1"/>
    <property type="molecule type" value="Genomic_DNA"/>
</dbReference>
<accession>A0A0M4MG28</accession>
<name>A0A0M4MG28_9SPHN</name>
<proteinExistence type="predicted"/>
<dbReference type="OrthoDB" id="7428999at2"/>